<proteinExistence type="predicted"/>
<dbReference type="Proteomes" id="UP000035213">
    <property type="component" value="Chromosome"/>
</dbReference>
<reference evidence="2 3" key="1">
    <citation type="submission" date="2014-11" db="EMBL/GenBank/DDBJ databases">
        <authorList>
            <person name="Park G.-S."/>
            <person name="Hong S.-J."/>
            <person name="Jung B.K."/>
            <person name="Khan A.R."/>
            <person name="Kwak Y."/>
            <person name="Shin J.-H."/>
        </authorList>
    </citation>
    <scope>NUCLEOTIDE SEQUENCE [LARGE SCALE GENOMIC DNA]</scope>
    <source>
        <strain evidence="2 3">DSM 27622</strain>
    </source>
</reference>
<dbReference type="KEGG" id="cgn:OK18_03460"/>
<dbReference type="EMBL" id="CP009928">
    <property type="protein sequence ID" value="AKK71820.1"/>
    <property type="molecule type" value="Genomic_DNA"/>
</dbReference>
<gene>
    <name evidence="2" type="ORF">OK18_03460</name>
</gene>
<organism evidence="2 3">
    <name type="scientific">Chryseobacterium gallinarum</name>
    <dbReference type="NCBI Taxonomy" id="1324352"/>
    <lineage>
        <taxon>Bacteria</taxon>
        <taxon>Pseudomonadati</taxon>
        <taxon>Bacteroidota</taxon>
        <taxon>Flavobacteriia</taxon>
        <taxon>Flavobacteriales</taxon>
        <taxon>Weeksellaceae</taxon>
        <taxon>Chryseobacterium group</taxon>
        <taxon>Chryseobacterium</taxon>
    </lineage>
</organism>
<evidence type="ECO:0000313" key="3">
    <source>
        <dbReference type="Proteomes" id="UP000035213"/>
    </source>
</evidence>
<dbReference type="OrthoDB" id="1522602at2"/>
<dbReference type="RefSeq" id="WP_050019831.1">
    <property type="nucleotide sequence ID" value="NZ_CP009928.1"/>
</dbReference>
<feature type="domain" description="Type 9 secretion system plug protein N-terminal" evidence="1">
    <location>
        <begin position="20"/>
        <end position="142"/>
    </location>
</feature>
<dbReference type="AlphaFoldDB" id="A0A0G3LZK6"/>
<sequence>MKTLRILLLSFGGMVFGQNIQSIQLFNPQTNDETPVIKFGEQLVLSFDDLTNGSEIYRYTIKHYDRNWNDDNLFFTEFANGSMNGLLDKFQYSFNTLQAYTHYKLVFPNDKIQPKISGNFELIVYKDSADKPLFKRRFYMVENGASMALNVSRISDAKKPNLNQRVEVKAVSAGGDLSSNVNSVSLNLMQNNNPNMVIFNQKPSSVLGNQLLFQQMNLTFPGDNEFYYFDNKNMNMAADMVRSTEIKDGVNQTYLHPVWAFPLNYQYQPDVNGAWYYRRNDLGRERDAEREADYSWVHFYLDSEPVDKEIYILGGFNDFKPGKENQMQYDAANKQYVARIFLKQGFYNYILATKEADGPINFGEINGNFWQTENLYQAFLYYAPFGRNYDGLIGYGEFRTPVRK</sequence>
<name>A0A0G3LZK6_CHRGL</name>
<dbReference type="PATRIC" id="fig|1324352.5.peg.745"/>
<dbReference type="STRING" id="1324352.OK18_03460"/>
<dbReference type="Pfam" id="PF17116">
    <property type="entry name" value="T9SS_plug_1st"/>
    <property type="match status" value="1"/>
</dbReference>
<dbReference type="InterPro" id="IPR031345">
    <property type="entry name" value="T9SS_Plug_N"/>
</dbReference>
<accession>A0A0G3LZK6</accession>
<evidence type="ECO:0000313" key="2">
    <source>
        <dbReference type="EMBL" id="AKK71820.1"/>
    </source>
</evidence>
<evidence type="ECO:0000259" key="1">
    <source>
        <dbReference type="Pfam" id="PF17116"/>
    </source>
</evidence>
<protein>
    <recommendedName>
        <fullName evidence="1">Type 9 secretion system plug protein N-terminal domain-containing protein</fullName>
    </recommendedName>
</protein>